<dbReference type="SUPFAM" id="SSF52402">
    <property type="entry name" value="Adenine nucleotide alpha hydrolases-like"/>
    <property type="match status" value="1"/>
</dbReference>
<proteinExistence type="predicted"/>
<name>A0A1G2BZW7_9BACT</name>
<comment type="caution">
    <text evidence="1">The sequence shown here is derived from an EMBL/GenBank/DDBJ whole genome shotgun (WGS) entry which is preliminary data.</text>
</comment>
<dbReference type="Proteomes" id="UP000177626">
    <property type="component" value="Unassembled WGS sequence"/>
</dbReference>
<dbReference type="AlphaFoldDB" id="A0A1G2BZW7"/>
<evidence type="ECO:0000313" key="2">
    <source>
        <dbReference type="Proteomes" id="UP000177626"/>
    </source>
</evidence>
<sequence>MTASEGIDPNSRGTQISYQINDDGFSVEILGRKYIVSYPKNLYATLDENFKKLVAENFIYCRVKSLALQTDQALVFGLSKPLVKDLVSFGIVNDIPRLAYFTKVETEKLLEIFEGNKDKESFKNSLLKQDLAIKTESNKVILSLSFGKDSLLSYGLLKELGLDMQIVYVKEMEGLNNPEEHFKTQIISEFTKSEAVSMEFLKDNIDEIFYDHQLARPVEDLENTNGMLAFTLEVLPFAYFHRAKYLVFGNEANFSDYYQVGAHKIYPSFDQSIFYSREENKVISKLTNGQMQMVSLVEPIYNIVEMGILVNRYPELLKYMMSCSPKDSQHDRWCYDCPMCAKSFIFLKAVGGNPQVSGFNQDFFKVGYKNLYPLFNENITRAYEKPPAVRDEQLLAFLLAYRRGAKGDLMSLFEEKYLAEAAKREAELRQKFLAIQPMVTVPDFIKDRLVDIYQEEIIKI</sequence>
<dbReference type="EMBL" id="MHKQ01000018">
    <property type="protein sequence ID" value="OGY93687.1"/>
    <property type="molecule type" value="Genomic_DNA"/>
</dbReference>
<accession>A0A1G2BZW7</accession>
<organism evidence="1 2">
    <name type="scientific">Candidatus Komeilibacteria bacterium RIFOXYC1_FULL_37_11</name>
    <dbReference type="NCBI Taxonomy" id="1798555"/>
    <lineage>
        <taxon>Bacteria</taxon>
        <taxon>Candidatus Komeiliibacteriota</taxon>
    </lineage>
</organism>
<reference evidence="1 2" key="1">
    <citation type="journal article" date="2016" name="Nat. Commun.">
        <title>Thousands of microbial genomes shed light on interconnected biogeochemical processes in an aquifer system.</title>
        <authorList>
            <person name="Anantharaman K."/>
            <person name="Brown C.T."/>
            <person name="Hug L.A."/>
            <person name="Sharon I."/>
            <person name="Castelle C.J."/>
            <person name="Probst A.J."/>
            <person name="Thomas B.C."/>
            <person name="Singh A."/>
            <person name="Wilkins M.J."/>
            <person name="Karaoz U."/>
            <person name="Brodie E.L."/>
            <person name="Williams K.H."/>
            <person name="Hubbard S.S."/>
            <person name="Banfield J.F."/>
        </authorList>
    </citation>
    <scope>NUCLEOTIDE SEQUENCE [LARGE SCALE GENOMIC DNA]</scope>
</reference>
<evidence type="ECO:0008006" key="3">
    <source>
        <dbReference type="Google" id="ProtNLM"/>
    </source>
</evidence>
<gene>
    <name evidence="1" type="ORF">A2406_03920</name>
</gene>
<protein>
    <recommendedName>
        <fullName evidence="3">UDP-N-acetyl-alpha-D-muramoyl-L-alanyl-L-glutamate epimerase</fullName>
    </recommendedName>
</protein>
<evidence type="ECO:0000313" key="1">
    <source>
        <dbReference type="EMBL" id="OGY93687.1"/>
    </source>
</evidence>